<dbReference type="Pfam" id="PF07992">
    <property type="entry name" value="Pyr_redox_2"/>
    <property type="match status" value="1"/>
</dbReference>
<dbReference type="GO" id="GO:0008670">
    <property type="term" value="F:2,4-dienoyl-CoA reductase (NADPH) activity"/>
    <property type="evidence" value="ECO:0007669"/>
    <property type="project" value="TreeGrafter"/>
</dbReference>
<dbReference type="GO" id="GO:0046872">
    <property type="term" value="F:metal ion binding"/>
    <property type="evidence" value="ECO:0007669"/>
    <property type="project" value="UniProtKB-KW"/>
</dbReference>
<comment type="caution">
    <text evidence="12">The sequence shown here is derived from an EMBL/GenBank/DDBJ whole genome shotgun (WGS) entry which is preliminary data.</text>
</comment>
<dbReference type="OrthoDB" id="9804454at2"/>
<evidence type="ECO:0000256" key="3">
    <source>
        <dbReference type="ARBA" id="ARBA00011048"/>
    </source>
</evidence>
<dbReference type="Proteomes" id="UP000245765">
    <property type="component" value="Unassembled WGS sequence"/>
</dbReference>
<evidence type="ECO:0000256" key="5">
    <source>
        <dbReference type="ARBA" id="ARBA00022643"/>
    </source>
</evidence>
<evidence type="ECO:0000313" key="13">
    <source>
        <dbReference type="Proteomes" id="UP000245765"/>
    </source>
</evidence>
<keyword evidence="9" id="KW-0411">Iron-sulfur</keyword>
<proteinExistence type="inferred from homology"/>
<dbReference type="SUPFAM" id="SSF51971">
    <property type="entry name" value="Nucleotide-binding domain"/>
    <property type="match status" value="1"/>
</dbReference>
<organism evidence="12 13">
    <name type="scientific">Falsiroseomonas bella</name>
    <dbReference type="NCBI Taxonomy" id="2184016"/>
    <lineage>
        <taxon>Bacteria</taxon>
        <taxon>Pseudomonadati</taxon>
        <taxon>Pseudomonadota</taxon>
        <taxon>Alphaproteobacteria</taxon>
        <taxon>Acetobacterales</taxon>
        <taxon>Roseomonadaceae</taxon>
        <taxon>Falsiroseomonas</taxon>
    </lineage>
</organism>
<dbReference type="InterPro" id="IPR023753">
    <property type="entry name" value="FAD/NAD-binding_dom"/>
</dbReference>
<keyword evidence="13" id="KW-1185">Reference proteome</keyword>
<evidence type="ECO:0000313" key="12">
    <source>
        <dbReference type="EMBL" id="PWS34883.1"/>
    </source>
</evidence>
<evidence type="ECO:0000256" key="1">
    <source>
        <dbReference type="ARBA" id="ARBA00001917"/>
    </source>
</evidence>
<dbReference type="Gene3D" id="3.50.50.60">
    <property type="entry name" value="FAD/NAD(P)-binding domain"/>
    <property type="match status" value="1"/>
</dbReference>
<dbReference type="SUPFAM" id="SSF51905">
    <property type="entry name" value="FAD/NAD(P)-binding domain"/>
    <property type="match status" value="1"/>
</dbReference>
<evidence type="ECO:0000256" key="4">
    <source>
        <dbReference type="ARBA" id="ARBA00022630"/>
    </source>
</evidence>
<dbReference type="Pfam" id="PF00724">
    <property type="entry name" value="Oxidored_FMN"/>
    <property type="match status" value="1"/>
</dbReference>
<evidence type="ECO:0000256" key="7">
    <source>
        <dbReference type="ARBA" id="ARBA00023002"/>
    </source>
</evidence>
<keyword evidence="6" id="KW-0479">Metal-binding</keyword>
<dbReference type="PANTHER" id="PTHR42917">
    <property type="entry name" value="2,4-DIENOYL-COA REDUCTASE"/>
    <property type="match status" value="1"/>
</dbReference>
<comment type="cofactor">
    <cofactor evidence="2">
        <name>[4Fe-4S] cluster</name>
        <dbReference type="ChEBI" id="CHEBI:49883"/>
    </cofactor>
</comment>
<protein>
    <submittedName>
        <fullName evidence="12">Oxidoreductase</fullName>
    </submittedName>
</protein>
<accession>A0A317F8Y2</accession>
<comment type="similarity">
    <text evidence="3">In the N-terminal section; belongs to the NADH:flavin oxidoreductase/NADH oxidase family.</text>
</comment>
<dbReference type="CDD" id="cd02803">
    <property type="entry name" value="OYE_like_FMN_family"/>
    <property type="match status" value="1"/>
</dbReference>
<dbReference type="InterPro" id="IPR051793">
    <property type="entry name" value="NADH:flavin_oxidoreductase"/>
</dbReference>
<reference evidence="13" key="1">
    <citation type="submission" date="2018-05" db="EMBL/GenBank/DDBJ databases">
        <authorList>
            <person name="Du Z."/>
            <person name="Wang X."/>
        </authorList>
    </citation>
    <scope>NUCLEOTIDE SEQUENCE [LARGE SCALE GENOMIC DNA]</scope>
    <source>
        <strain evidence="13">CQN31</strain>
    </source>
</reference>
<feature type="domain" description="FAD/NAD(P)-binding" evidence="11">
    <location>
        <begin position="386"/>
        <end position="626"/>
    </location>
</feature>
<evidence type="ECO:0000256" key="2">
    <source>
        <dbReference type="ARBA" id="ARBA00001966"/>
    </source>
</evidence>
<sequence length="653" mass="67998">MNAAFPHLFAPLDLAGRRLRNRIGFAAMSTRFSDPGRVSERLITHLAARARGGAGIVITEAFCAAPSARTPVRPWAFDEGALPGFAQLAEAVQRHGAALVGQLWHGGSAHHGPRGLDSVGASAVPDGMSWTVPRVLEDAEIEGLVADYADSAHRLQRAGFAGVEVSAAHGFLPLQFLSPVTNRREDRWGGDAAGRSRFVREILRAIRARCGAGFIIGLKMPADDGVPGSIDAEEAQRLVRHIVADAPPDWLCFSQGSHSGGWALHLHAPDMHDPVAPYRALWRAMREAAGAVPIAAIGRIQAPHVAEAILAGGDADLVMLARPLLADANWPAKAEAGRAAAITPCIGCNACWGEIHRGVATGCSVNPHVGSPQDGLPVVRAAQTKRVVVVGAGMAGLQAAVGAAERGHRVTLFGASAAPGGAAALHARLPGCGDIARAIAHLVARAGAAGVRMRLGAPVEAAQVLAESPETVILATGAAMPPPRGFADPAMAARDIRSAMAALLAEPARRGGLAVLLDLDATPATYDAAELLAERFDKVLLVTPREAIARDSPLLVAQGIQKRLSARRVTLLTCRDAISFDDGAVILRHALTAELETIRDVSLLTFASGRVPRDGLVAQLRAAGVRVRLVGDSLAPRLMLSAVREGEAAAEAA</sequence>
<dbReference type="RefSeq" id="WP_109872524.1">
    <property type="nucleotide sequence ID" value="NZ_QGNA01000005.1"/>
</dbReference>
<evidence type="ECO:0000256" key="9">
    <source>
        <dbReference type="ARBA" id="ARBA00023014"/>
    </source>
</evidence>
<keyword evidence="8" id="KW-0408">Iron</keyword>
<keyword evidence="5" id="KW-0288">FMN</keyword>
<keyword evidence="4" id="KW-0285">Flavoprotein</keyword>
<gene>
    <name evidence="12" type="ORF">DFH01_21265</name>
</gene>
<evidence type="ECO:0000259" key="10">
    <source>
        <dbReference type="Pfam" id="PF00724"/>
    </source>
</evidence>
<evidence type="ECO:0000259" key="11">
    <source>
        <dbReference type="Pfam" id="PF07992"/>
    </source>
</evidence>
<feature type="domain" description="NADH:flavin oxidoreductase/NADH oxidase N-terminal" evidence="10">
    <location>
        <begin position="8"/>
        <end position="339"/>
    </location>
</feature>
<evidence type="ECO:0000256" key="8">
    <source>
        <dbReference type="ARBA" id="ARBA00023004"/>
    </source>
</evidence>
<dbReference type="AlphaFoldDB" id="A0A317F8Y2"/>
<dbReference type="PANTHER" id="PTHR42917:SF2">
    <property type="entry name" value="2,4-DIENOYL-COA REDUCTASE [(2E)-ENOYL-COA-PRODUCING]"/>
    <property type="match status" value="1"/>
</dbReference>
<dbReference type="InterPro" id="IPR001155">
    <property type="entry name" value="OxRdtase_FMN_N"/>
</dbReference>
<dbReference type="GO" id="GO:0010181">
    <property type="term" value="F:FMN binding"/>
    <property type="evidence" value="ECO:0007669"/>
    <property type="project" value="InterPro"/>
</dbReference>
<dbReference type="InterPro" id="IPR013785">
    <property type="entry name" value="Aldolase_TIM"/>
</dbReference>
<comment type="cofactor">
    <cofactor evidence="1">
        <name>FMN</name>
        <dbReference type="ChEBI" id="CHEBI:58210"/>
    </cofactor>
</comment>
<dbReference type="SUPFAM" id="SSF51395">
    <property type="entry name" value="FMN-linked oxidoreductases"/>
    <property type="match status" value="1"/>
</dbReference>
<dbReference type="InterPro" id="IPR036188">
    <property type="entry name" value="FAD/NAD-bd_sf"/>
</dbReference>
<dbReference type="GO" id="GO:0033543">
    <property type="term" value="P:fatty acid beta-oxidation, unsaturated, even number, reductase/isomerase pathway"/>
    <property type="evidence" value="ECO:0007669"/>
    <property type="project" value="TreeGrafter"/>
</dbReference>
<dbReference type="GO" id="GO:0051536">
    <property type="term" value="F:iron-sulfur cluster binding"/>
    <property type="evidence" value="ECO:0007669"/>
    <property type="project" value="UniProtKB-KW"/>
</dbReference>
<keyword evidence="7" id="KW-0560">Oxidoreductase</keyword>
<name>A0A317F8Y2_9PROT</name>
<dbReference type="Gene3D" id="3.20.20.70">
    <property type="entry name" value="Aldolase class I"/>
    <property type="match status" value="1"/>
</dbReference>
<evidence type="ECO:0000256" key="6">
    <source>
        <dbReference type="ARBA" id="ARBA00022723"/>
    </source>
</evidence>
<dbReference type="EMBL" id="QGNA01000005">
    <property type="protein sequence ID" value="PWS34883.1"/>
    <property type="molecule type" value="Genomic_DNA"/>
</dbReference>
<dbReference type="Gene3D" id="3.40.50.720">
    <property type="entry name" value="NAD(P)-binding Rossmann-like Domain"/>
    <property type="match status" value="1"/>
</dbReference>